<protein>
    <submittedName>
        <fullName evidence="2">Uncharacterized protein</fullName>
    </submittedName>
</protein>
<name>A0A6G1FH43_9ORYZ</name>
<reference evidence="2 3" key="1">
    <citation type="submission" date="2019-11" db="EMBL/GenBank/DDBJ databases">
        <title>Whole genome sequence of Oryza granulata.</title>
        <authorList>
            <person name="Li W."/>
        </authorList>
    </citation>
    <scope>NUCLEOTIDE SEQUENCE [LARGE SCALE GENOMIC DNA]</scope>
    <source>
        <strain evidence="3">cv. Menghai</strain>
        <tissue evidence="2">Leaf</tissue>
    </source>
</reference>
<sequence>MAPMQRCPPTATPTAAPPSLSLSFTGSVSSLSPLSPQLRRLSRLPSPPWWRAQEESALGPQVDTGGAPPHRDLARLSGA</sequence>
<organism evidence="2 3">
    <name type="scientific">Oryza meyeriana var. granulata</name>
    <dbReference type="NCBI Taxonomy" id="110450"/>
    <lineage>
        <taxon>Eukaryota</taxon>
        <taxon>Viridiplantae</taxon>
        <taxon>Streptophyta</taxon>
        <taxon>Embryophyta</taxon>
        <taxon>Tracheophyta</taxon>
        <taxon>Spermatophyta</taxon>
        <taxon>Magnoliopsida</taxon>
        <taxon>Liliopsida</taxon>
        <taxon>Poales</taxon>
        <taxon>Poaceae</taxon>
        <taxon>BOP clade</taxon>
        <taxon>Oryzoideae</taxon>
        <taxon>Oryzeae</taxon>
        <taxon>Oryzinae</taxon>
        <taxon>Oryza</taxon>
        <taxon>Oryza meyeriana</taxon>
    </lineage>
</organism>
<accession>A0A6G1FH43</accession>
<feature type="region of interest" description="Disordered" evidence="1">
    <location>
        <begin position="54"/>
        <end position="79"/>
    </location>
</feature>
<proteinExistence type="predicted"/>
<evidence type="ECO:0000313" key="2">
    <source>
        <dbReference type="EMBL" id="KAF0936112.1"/>
    </source>
</evidence>
<feature type="region of interest" description="Disordered" evidence="1">
    <location>
        <begin position="1"/>
        <end position="40"/>
    </location>
</feature>
<gene>
    <name evidence="2" type="ORF">E2562_038768</name>
</gene>
<keyword evidence="3" id="KW-1185">Reference proteome</keyword>
<evidence type="ECO:0000313" key="3">
    <source>
        <dbReference type="Proteomes" id="UP000479710"/>
    </source>
</evidence>
<dbReference type="EMBL" id="SPHZ02000001">
    <property type="protein sequence ID" value="KAF0936112.1"/>
    <property type="molecule type" value="Genomic_DNA"/>
</dbReference>
<evidence type="ECO:0000256" key="1">
    <source>
        <dbReference type="SAM" id="MobiDB-lite"/>
    </source>
</evidence>
<feature type="compositionally biased region" description="Low complexity" evidence="1">
    <location>
        <begin position="8"/>
        <end position="39"/>
    </location>
</feature>
<feature type="compositionally biased region" description="Basic and acidic residues" evidence="1">
    <location>
        <begin position="69"/>
        <end position="79"/>
    </location>
</feature>
<comment type="caution">
    <text evidence="2">The sequence shown here is derived from an EMBL/GenBank/DDBJ whole genome shotgun (WGS) entry which is preliminary data.</text>
</comment>
<dbReference type="AlphaFoldDB" id="A0A6G1FH43"/>
<dbReference type="Proteomes" id="UP000479710">
    <property type="component" value="Unassembled WGS sequence"/>
</dbReference>